<dbReference type="EMBL" id="LXQA010265132">
    <property type="protein sequence ID" value="MCI39230.1"/>
    <property type="molecule type" value="Genomic_DNA"/>
</dbReference>
<dbReference type="AlphaFoldDB" id="A0A392RTW5"/>
<sequence>MTLKTRDIDRNFVPADDNSVQLLFHPTAVYHTVEPRKSKSSAPSVSFERYHYFHDTPIMLECVEHCFCSKILRKIREEKSCQNLFAVFAVICCSCYIRP</sequence>
<feature type="non-terminal residue" evidence="1">
    <location>
        <position position="99"/>
    </location>
</feature>
<evidence type="ECO:0000313" key="1">
    <source>
        <dbReference type="EMBL" id="MCI39230.1"/>
    </source>
</evidence>
<evidence type="ECO:0000313" key="2">
    <source>
        <dbReference type="Proteomes" id="UP000265520"/>
    </source>
</evidence>
<reference evidence="1 2" key="1">
    <citation type="journal article" date="2018" name="Front. Plant Sci.">
        <title>Red Clover (Trifolium pratense) and Zigzag Clover (T. medium) - A Picture of Genomic Similarities and Differences.</title>
        <authorList>
            <person name="Dluhosova J."/>
            <person name="Istvanek J."/>
            <person name="Nedelnik J."/>
            <person name="Repkova J."/>
        </authorList>
    </citation>
    <scope>NUCLEOTIDE SEQUENCE [LARGE SCALE GENOMIC DNA]</scope>
    <source>
        <strain evidence="2">cv. 10/8</strain>
        <tissue evidence="1">Leaf</tissue>
    </source>
</reference>
<keyword evidence="2" id="KW-1185">Reference proteome</keyword>
<comment type="caution">
    <text evidence="1">The sequence shown here is derived from an EMBL/GenBank/DDBJ whole genome shotgun (WGS) entry which is preliminary data.</text>
</comment>
<proteinExistence type="predicted"/>
<organism evidence="1 2">
    <name type="scientific">Trifolium medium</name>
    <dbReference type="NCBI Taxonomy" id="97028"/>
    <lineage>
        <taxon>Eukaryota</taxon>
        <taxon>Viridiplantae</taxon>
        <taxon>Streptophyta</taxon>
        <taxon>Embryophyta</taxon>
        <taxon>Tracheophyta</taxon>
        <taxon>Spermatophyta</taxon>
        <taxon>Magnoliopsida</taxon>
        <taxon>eudicotyledons</taxon>
        <taxon>Gunneridae</taxon>
        <taxon>Pentapetalae</taxon>
        <taxon>rosids</taxon>
        <taxon>fabids</taxon>
        <taxon>Fabales</taxon>
        <taxon>Fabaceae</taxon>
        <taxon>Papilionoideae</taxon>
        <taxon>50 kb inversion clade</taxon>
        <taxon>NPAAA clade</taxon>
        <taxon>Hologalegina</taxon>
        <taxon>IRL clade</taxon>
        <taxon>Trifolieae</taxon>
        <taxon>Trifolium</taxon>
    </lineage>
</organism>
<dbReference type="Proteomes" id="UP000265520">
    <property type="component" value="Unassembled WGS sequence"/>
</dbReference>
<protein>
    <submittedName>
        <fullName evidence="1">Uncharacterized protein</fullName>
    </submittedName>
</protein>
<accession>A0A392RTW5</accession>
<name>A0A392RTW5_9FABA</name>